<dbReference type="RefSeq" id="WP_054793594.1">
    <property type="nucleotide sequence ID" value="NZ_JAFBCV010000003.1"/>
</dbReference>
<accession>A0ABS2SR98</accession>
<organism evidence="8 9">
    <name type="scientific">Shouchella xiaoxiensis</name>
    <dbReference type="NCBI Taxonomy" id="766895"/>
    <lineage>
        <taxon>Bacteria</taxon>
        <taxon>Bacillati</taxon>
        <taxon>Bacillota</taxon>
        <taxon>Bacilli</taxon>
        <taxon>Bacillales</taxon>
        <taxon>Bacillaceae</taxon>
        <taxon>Shouchella</taxon>
    </lineage>
</organism>
<evidence type="ECO:0000256" key="4">
    <source>
        <dbReference type="ARBA" id="ARBA00023136"/>
    </source>
</evidence>
<dbReference type="Gene3D" id="3.30.1490.480">
    <property type="entry name" value="Endolytic murein transglycosylase"/>
    <property type="match status" value="1"/>
</dbReference>
<name>A0ABS2SR98_9BACI</name>
<dbReference type="Pfam" id="PF02618">
    <property type="entry name" value="YceG"/>
    <property type="match status" value="1"/>
</dbReference>
<keyword evidence="2 7" id="KW-0812">Transmembrane</keyword>
<keyword evidence="5 7" id="KW-0456">Lyase</keyword>
<comment type="function">
    <text evidence="7">Functions as a peptidoglycan terminase that cleaves nascent peptidoglycan strands endolytically to terminate their elongation.</text>
</comment>
<keyword evidence="9" id="KW-1185">Reference proteome</keyword>
<protein>
    <recommendedName>
        <fullName evidence="7">Endolytic murein transglycosylase</fullName>
        <ecNumber evidence="7">4.2.2.29</ecNumber>
    </recommendedName>
    <alternativeName>
        <fullName evidence="7">Peptidoglycan lytic transglycosylase</fullName>
    </alternativeName>
    <alternativeName>
        <fullName evidence="7">Peptidoglycan polymerization terminase</fullName>
    </alternativeName>
</protein>
<comment type="catalytic activity">
    <reaction evidence="7">
        <text>a peptidoglycan chain = a peptidoglycan chain with N-acetyl-1,6-anhydromuramyl-[peptide] at the reducing end + a peptidoglycan chain with N-acetylglucosamine at the non-reducing end.</text>
        <dbReference type="EC" id="4.2.2.29"/>
    </reaction>
</comment>
<dbReference type="PANTHER" id="PTHR30518">
    <property type="entry name" value="ENDOLYTIC MUREIN TRANSGLYCOSYLASE"/>
    <property type="match status" value="1"/>
</dbReference>
<keyword evidence="3 7" id="KW-1133">Transmembrane helix</keyword>
<evidence type="ECO:0000256" key="5">
    <source>
        <dbReference type="ARBA" id="ARBA00023239"/>
    </source>
</evidence>
<reference evidence="8" key="1">
    <citation type="submission" date="2021-01" db="EMBL/GenBank/DDBJ databases">
        <title>Genomic Encyclopedia of Type Strains, Phase IV (KMG-IV): sequencing the most valuable type-strain genomes for metagenomic binning, comparative biology and taxonomic classification.</title>
        <authorList>
            <person name="Goeker M."/>
        </authorList>
    </citation>
    <scope>NUCLEOTIDE SEQUENCE</scope>
    <source>
        <strain evidence="8">DSM 21943</strain>
    </source>
</reference>
<evidence type="ECO:0000313" key="9">
    <source>
        <dbReference type="Proteomes" id="UP001179280"/>
    </source>
</evidence>
<feature type="transmembrane region" description="Helical" evidence="7">
    <location>
        <begin position="26"/>
        <end position="49"/>
    </location>
</feature>
<keyword evidence="6 7" id="KW-0961">Cell wall biogenesis/degradation</keyword>
<evidence type="ECO:0000256" key="3">
    <source>
        <dbReference type="ARBA" id="ARBA00022989"/>
    </source>
</evidence>
<dbReference type="HAMAP" id="MF_02065">
    <property type="entry name" value="MltG"/>
    <property type="match status" value="1"/>
</dbReference>
<dbReference type="NCBIfam" id="TIGR00247">
    <property type="entry name" value="endolytic transglycosylase MltG"/>
    <property type="match status" value="1"/>
</dbReference>
<dbReference type="InterPro" id="IPR003770">
    <property type="entry name" value="MLTG-like"/>
</dbReference>
<dbReference type="EC" id="4.2.2.29" evidence="7"/>
<evidence type="ECO:0000256" key="6">
    <source>
        <dbReference type="ARBA" id="ARBA00023316"/>
    </source>
</evidence>
<evidence type="ECO:0000256" key="7">
    <source>
        <dbReference type="HAMAP-Rule" id="MF_02065"/>
    </source>
</evidence>
<comment type="subcellular location">
    <subcellularLocation>
        <location evidence="7">Cell membrane</location>
        <topology evidence="7">Single-pass membrane protein</topology>
    </subcellularLocation>
</comment>
<dbReference type="Proteomes" id="UP001179280">
    <property type="component" value="Unassembled WGS sequence"/>
</dbReference>
<evidence type="ECO:0000256" key="2">
    <source>
        <dbReference type="ARBA" id="ARBA00022692"/>
    </source>
</evidence>
<evidence type="ECO:0000256" key="1">
    <source>
        <dbReference type="ARBA" id="ARBA00022475"/>
    </source>
</evidence>
<sequence>MGKHTKQDSNEIYQERASQARTVRKIVLICLSVIFAIILIGLIGGYTYLSNALKPVDAEGEGNDIEVTIPVNTSTTGIATILEEEGLIRNASLFRYYTRYKNESGFQAGTYTLNTEMDTDQLIEQLKDGRVIAEAASTITIPEGLTLNTVTERLAEFTGTSQEEVFEYIDNQDYVTGLIEEYEMLTDEILNEDIHHPLEGYLFPASYQFEDEQPSIEAVIKDMLNQTERVYQNNKTLVENSEYSFHELMTMGSIIEREARESFDRFEIAGVLHNRLNEGMMLQVDPTVAYAQGEHIYMTSYADLDIDSPYNTYRYTGLPPGPIATVREQSFVAAADPNDTEYIYFYARYNGDIIYNEDYDQHLEARNTYRHEWEEAAQSEDTE</sequence>
<keyword evidence="1 7" id="KW-1003">Cell membrane</keyword>
<keyword evidence="4 7" id="KW-0472">Membrane</keyword>
<dbReference type="EMBL" id="JAFBCV010000003">
    <property type="protein sequence ID" value="MBM7838030.1"/>
    <property type="molecule type" value="Genomic_DNA"/>
</dbReference>
<gene>
    <name evidence="7" type="primary">mltG</name>
    <name evidence="8" type="ORF">JOC54_001261</name>
</gene>
<evidence type="ECO:0000313" key="8">
    <source>
        <dbReference type="EMBL" id="MBM7838030.1"/>
    </source>
</evidence>
<feature type="site" description="Important for catalytic activity" evidence="7">
    <location>
        <position position="258"/>
    </location>
</feature>
<dbReference type="PANTHER" id="PTHR30518:SF2">
    <property type="entry name" value="ENDOLYTIC MUREIN TRANSGLYCOSYLASE"/>
    <property type="match status" value="1"/>
</dbReference>
<proteinExistence type="inferred from homology"/>
<comment type="similarity">
    <text evidence="7">Belongs to the transglycosylase MltG family.</text>
</comment>
<comment type="caution">
    <text evidence="8">The sequence shown here is derived from an EMBL/GenBank/DDBJ whole genome shotgun (WGS) entry which is preliminary data.</text>
</comment>